<dbReference type="Gene3D" id="3.40.50.10860">
    <property type="entry name" value="Leucine Dehydrogenase, chain A, domain 1"/>
    <property type="match status" value="1"/>
</dbReference>
<comment type="subunit">
    <text evidence="8">Homodimer.</text>
</comment>
<feature type="binding site" evidence="8">
    <location>
        <position position="85"/>
    </location>
    <ligand>
        <name>NADP(+)</name>
        <dbReference type="ChEBI" id="CHEBI:58349"/>
    </ligand>
</feature>
<dbReference type="Gene3D" id="3.40.50.720">
    <property type="entry name" value="NAD(P)-binding Rossmann-like Domain"/>
    <property type="match status" value="1"/>
</dbReference>
<evidence type="ECO:0000256" key="8">
    <source>
        <dbReference type="HAMAP-Rule" id="MF_00222"/>
    </source>
</evidence>
<evidence type="ECO:0000259" key="9">
    <source>
        <dbReference type="Pfam" id="PF01488"/>
    </source>
</evidence>
<accession>A0A327JTL9</accession>
<feature type="binding site" evidence="8">
    <location>
        <position position="247"/>
    </location>
    <ligand>
        <name>NADP(+)</name>
        <dbReference type="ChEBI" id="CHEBI:58349"/>
    </ligand>
</feature>
<dbReference type="PANTHER" id="PTHR21089:SF1">
    <property type="entry name" value="BIFUNCTIONAL 3-DEHYDROQUINATE DEHYDRATASE_SHIKIMATE DEHYDROGENASE, CHLOROPLASTIC"/>
    <property type="match status" value="1"/>
</dbReference>
<dbReference type="GO" id="GO:0008652">
    <property type="term" value="P:amino acid biosynthetic process"/>
    <property type="evidence" value="ECO:0007669"/>
    <property type="project" value="UniProtKB-KW"/>
</dbReference>
<feature type="domain" description="Shikimate dehydrogenase substrate binding N-terminal" evidence="10">
    <location>
        <begin position="14"/>
        <end position="96"/>
    </location>
</feature>
<dbReference type="InterPro" id="IPR022893">
    <property type="entry name" value="Shikimate_DH_fam"/>
</dbReference>
<dbReference type="InterPro" id="IPR011342">
    <property type="entry name" value="Shikimate_DH"/>
</dbReference>
<comment type="similarity">
    <text evidence="8">Belongs to the shikimate dehydrogenase family.</text>
</comment>
<feature type="binding site" evidence="8">
    <location>
        <position position="224"/>
    </location>
    <ligand>
        <name>NADP(+)</name>
        <dbReference type="ChEBI" id="CHEBI:58349"/>
    </ligand>
</feature>
<dbReference type="GO" id="GO:0009073">
    <property type="term" value="P:aromatic amino acid family biosynthetic process"/>
    <property type="evidence" value="ECO:0007669"/>
    <property type="project" value="UniProtKB-KW"/>
</dbReference>
<dbReference type="PANTHER" id="PTHR21089">
    <property type="entry name" value="SHIKIMATE DEHYDROGENASE"/>
    <property type="match status" value="1"/>
</dbReference>
<evidence type="ECO:0000259" key="11">
    <source>
        <dbReference type="Pfam" id="PF18317"/>
    </source>
</evidence>
<dbReference type="RefSeq" id="WP_111433219.1">
    <property type="nucleotide sequence ID" value="NZ_JACIGG010000014.1"/>
</dbReference>
<keyword evidence="6 8" id="KW-0057">Aromatic amino acid biosynthesis</keyword>
<dbReference type="GO" id="GO:0019632">
    <property type="term" value="P:shikimate metabolic process"/>
    <property type="evidence" value="ECO:0007669"/>
    <property type="project" value="InterPro"/>
</dbReference>
<organism evidence="12 13">
    <name type="scientific">Rhodobium orientis</name>
    <dbReference type="NCBI Taxonomy" id="34017"/>
    <lineage>
        <taxon>Bacteria</taxon>
        <taxon>Pseudomonadati</taxon>
        <taxon>Pseudomonadota</taxon>
        <taxon>Alphaproteobacteria</taxon>
        <taxon>Hyphomicrobiales</taxon>
        <taxon>Rhodobiaceae</taxon>
        <taxon>Rhodobium</taxon>
    </lineage>
</organism>
<feature type="binding site" evidence="8">
    <location>
        <begin position="159"/>
        <end position="164"/>
    </location>
    <ligand>
        <name>NADP(+)</name>
        <dbReference type="ChEBI" id="CHEBI:58349"/>
    </ligand>
</feature>
<dbReference type="SUPFAM" id="SSF53223">
    <property type="entry name" value="Aminoacid dehydrogenase-like, N-terminal domain"/>
    <property type="match status" value="1"/>
</dbReference>
<dbReference type="Proteomes" id="UP000249299">
    <property type="component" value="Unassembled WGS sequence"/>
</dbReference>
<proteinExistence type="inferred from homology"/>
<evidence type="ECO:0000313" key="12">
    <source>
        <dbReference type="EMBL" id="RAI28793.1"/>
    </source>
</evidence>
<keyword evidence="3 8" id="KW-0028">Amino-acid biosynthesis</keyword>
<keyword evidence="4 8" id="KW-0521">NADP</keyword>
<comment type="pathway">
    <text evidence="1 8">Metabolic intermediate biosynthesis; chorismate biosynthesis; chorismate from D-erythrose 4-phosphate and phosphoenolpyruvate: step 4/7.</text>
</comment>
<keyword evidence="13" id="KW-1185">Reference proteome</keyword>
<evidence type="ECO:0000256" key="3">
    <source>
        <dbReference type="ARBA" id="ARBA00022605"/>
    </source>
</evidence>
<dbReference type="InterPro" id="IPR013708">
    <property type="entry name" value="Shikimate_DH-bd_N"/>
</dbReference>
<dbReference type="AlphaFoldDB" id="A0A327JTL9"/>
<dbReference type="EC" id="1.1.1.25" evidence="2 8"/>
<evidence type="ECO:0000256" key="4">
    <source>
        <dbReference type="ARBA" id="ARBA00022857"/>
    </source>
</evidence>
<feature type="binding site" evidence="8">
    <location>
        <begin position="135"/>
        <end position="139"/>
    </location>
    <ligand>
        <name>NADP(+)</name>
        <dbReference type="ChEBI" id="CHEBI:58349"/>
    </ligand>
</feature>
<feature type="binding site" evidence="8">
    <location>
        <position position="109"/>
    </location>
    <ligand>
        <name>shikimate</name>
        <dbReference type="ChEBI" id="CHEBI:36208"/>
    </ligand>
</feature>
<feature type="binding site" evidence="8">
    <location>
        <position position="69"/>
    </location>
    <ligand>
        <name>shikimate</name>
        <dbReference type="ChEBI" id="CHEBI:36208"/>
    </ligand>
</feature>
<evidence type="ECO:0000259" key="10">
    <source>
        <dbReference type="Pfam" id="PF08501"/>
    </source>
</evidence>
<feature type="domain" description="Quinate/shikimate 5-dehydrogenase/glutamyl-tRNA reductase" evidence="9">
    <location>
        <begin position="130"/>
        <end position="199"/>
    </location>
</feature>
<dbReference type="HAMAP" id="MF_00222">
    <property type="entry name" value="Shikimate_DH_AroE"/>
    <property type="match status" value="1"/>
</dbReference>
<gene>
    <name evidence="8" type="primary">aroE</name>
    <name evidence="12" type="ORF">CH339_05170</name>
</gene>
<dbReference type="GO" id="GO:0004764">
    <property type="term" value="F:shikimate 3-dehydrogenase (NADP+) activity"/>
    <property type="evidence" value="ECO:0007669"/>
    <property type="project" value="UniProtKB-UniRule"/>
</dbReference>
<dbReference type="Pfam" id="PF01488">
    <property type="entry name" value="Shikimate_DH"/>
    <property type="match status" value="1"/>
</dbReference>
<dbReference type="GO" id="GO:0009423">
    <property type="term" value="P:chorismate biosynthetic process"/>
    <property type="evidence" value="ECO:0007669"/>
    <property type="project" value="UniProtKB-UniRule"/>
</dbReference>
<dbReference type="NCBIfam" id="NF001312">
    <property type="entry name" value="PRK00258.1-4"/>
    <property type="match status" value="1"/>
</dbReference>
<feature type="domain" description="SDH C-terminal" evidence="11">
    <location>
        <begin position="247"/>
        <end position="269"/>
    </location>
</feature>
<evidence type="ECO:0000313" key="13">
    <source>
        <dbReference type="Proteomes" id="UP000249299"/>
    </source>
</evidence>
<dbReference type="Pfam" id="PF08501">
    <property type="entry name" value="Shikimate_dh_N"/>
    <property type="match status" value="1"/>
</dbReference>
<dbReference type="InterPro" id="IPR041121">
    <property type="entry name" value="SDH_C"/>
</dbReference>
<comment type="function">
    <text evidence="8">Involved in the biosynthesis of the chorismate, which leads to the biosynthesis of aromatic amino acids. Catalyzes the reversible NADPH linked reduction of 3-dehydroshikimate (DHSA) to yield shikimate (SA).</text>
</comment>
<dbReference type="Pfam" id="PF18317">
    <property type="entry name" value="SDH_C"/>
    <property type="match status" value="1"/>
</dbReference>
<dbReference type="InterPro" id="IPR006151">
    <property type="entry name" value="Shikm_DH/Glu-tRNA_Rdtase"/>
</dbReference>
<dbReference type="CDD" id="cd01065">
    <property type="entry name" value="NAD_bind_Shikimate_DH"/>
    <property type="match status" value="1"/>
</dbReference>
<dbReference type="InterPro" id="IPR036291">
    <property type="entry name" value="NAD(P)-bd_dom_sf"/>
</dbReference>
<dbReference type="UniPathway" id="UPA00053">
    <property type="reaction ID" value="UER00087"/>
</dbReference>
<keyword evidence="5 8" id="KW-0560">Oxidoreductase</keyword>
<comment type="catalytic activity">
    <reaction evidence="7 8">
        <text>shikimate + NADP(+) = 3-dehydroshikimate + NADPH + H(+)</text>
        <dbReference type="Rhea" id="RHEA:17737"/>
        <dbReference type="ChEBI" id="CHEBI:15378"/>
        <dbReference type="ChEBI" id="CHEBI:16630"/>
        <dbReference type="ChEBI" id="CHEBI:36208"/>
        <dbReference type="ChEBI" id="CHEBI:57783"/>
        <dbReference type="ChEBI" id="CHEBI:58349"/>
        <dbReference type="EC" id="1.1.1.25"/>
    </reaction>
</comment>
<dbReference type="EMBL" id="NPEV01000007">
    <property type="protein sequence ID" value="RAI28793.1"/>
    <property type="molecule type" value="Genomic_DNA"/>
</dbReference>
<feature type="binding site" evidence="8">
    <location>
        <begin position="22"/>
        <end position="24"/>
    </location>
    <ligand>
        <name>shikimate</name>
        <dbReference type="ChEBI" id="CHEBI:36208"/>
    </ligand>
</feature>
<name>A0A327JTL9_9HYPH</name>
<evidence type="ECO:0000256" key="6">
    <source>
        <dbReference type="ARBA" id="ARBA00023141"/>
    </source>
</evidence>
<dbReference type="InterPro" id="IPR046346">
    <property type="entry name" value="Aminoacid_DH-like_N_sf"/>
</dbReference>
<evidence type="ECO:0000256" key="5">
    <source>
        <dbReference type="ARBA" id="ARBA00023002"/>
    </source>
</evidence>
<reference evidence="12 13" key="1">
    <citation type="submission" date="2017-07" db="EMBL/GenBank/DDBJ databases">
        <title>Draft Genome Sequences of Select Purple Nonsulfur Bacteria.</title>
        <authorList>
            <person name="Lasarre B."/>
            <person name="Mckinlay J.B."/>
        </authorList>
    </citation>
    <scope>NUCLEOTIDE SEQUENCE [LARGE SCALE GENOMIC DNA]</scope>
    <source>
        <strain evidence="12 13">DSM 11290</strain>
    </source>
</reference>
<dbReference type="NCBIfam" id="TIGR00507">
    <property type="entry name" value="aroE"/>
    <property type="match status" value="1"/>
</dbReference>
<feature type="binding site" evidence="8">
    <location>
        <position position="226"/>
    </location>
    <ligand>
        <name>shikimate</name>
        <dbReference type="ChEBI" id="CHEBI:36208"/>
    </ligand>
</feature>
<dbReference type="OrthoDB" id="9792692at2"/>
<evidence type="ECO:0000256" key="1">
    <source>
        <dbReference type="ARBA" id="ARBA00004871"/>
    </source>
</evidence>
<feature type="binding site" evidence="8">
    <location>
        <position position="254"/>
    </location>
    <ligand>
        <name>shikimate</name>
        <dbReference type="ChEBI" id="CHEBI:36208"/>
    </ligand>
</feature>
<dbReference type="GO" id="GO:0050661">
    <property type="term" value="F:NADP binding"/>
    <property type="evidence" value="ECO:0007669"/>
    <property type="project" value="InterPro"/>
</dbReference>
<sequence length="285" mass="30283">MTTDAKTALLRAGIIGWPVGHSRSPVIHSYWIARYGIDGAYDRYGVPPDQIEAFLGRFSDHGLIGCNVTLPHKQAAFAACDDVDEVGRTLEAVNTLWLDEGRLHGANTDAYGFLANLDQAAKGWDKNPGAAVVLGAGGAARAIVWALFSRGFDPVHIVNRTVEKAESLAAFFGTGTRAHAWDALPGLLQTANIVVNSTSLGMAGNPPLEIDLAPLPETSLVADAVYVPLETSILKAARARDLVAVDGLGMLLHQAVPSFAKWFGKVPEVTDELRAHVVADLSKDG</sequence>
<evidence type="ECO:0000256" key="2">
    <source>
        <dbReference type="ARBA" id="ARBA00012962"/>
    </source>
</evidence>
<evidence type="ECO:0000256" key="7">
    <source>
        <dbReference type="ARBA" id="ARBA00049442"/>
    </source>
</evidence>
<dbReference type="GO" id="GO:0005829">
    <property type="term" value="C:cytosol"/>
    <property type="evidence" value="ECO:0007669"/>
    <property type="project" value="TreeGrafter"/>
</dbReference>
<protein>
    <recommendedName>
        <fullName evidence="2 8">Shikimate dehydrogenase (NADP(+))</fullName>
        <shortName evidence="8">SDH</shortName>
        <ecNumber evidence="2 8">1.1.1.25</ecNumber>
    </recommendedName>
</protein>
<feature type="active site" description="Proton acceptor" evidence="8">
    <location>
        <position position="73"/>
    </location>
</feature>
<feature type="binding site" evidence="8">
    <location>
        <position position="94"/>
    </location>
    <ligand>
        <name>shikimate</name>
        <dbReference type="ChEBI" id="CHEBI:36208"/>
    </ligand>
</feature>
<comment type="caution">
    <text evidence="12">The sequence shown here is derived from an EMBL/GenBank/DDBJ whole genome shotgun (WGS) entry which is preliminary data.</text>
</comment>
<dbReference type="SUPFAM" id="SSF51735">
    <property type="entry name" value="NAD(P)-binding Rossmann-fold domains"/>
    <property type="match status" value="1"/>
</dbReference>